<evidence type="ECO:0000313" key="2">
    <source>
        <dbReference type="Proteomes" id="UP000265520"/>
    </source>
</evidence>
<dbReference type="Proteomes" id="UP000265520">
    <property type="component" value="Unassembled WGS sequence"/>
</dbReference>
<dbReference type="EMBL" id="LXQA011130670">
    <property type="protein sequence ID" value="MCI86044.1"/>
    <property type="molecule type" value="Genomic_DNA"/>
</dbReference>
<dbReference type="AlphaFoldDB" id="A0A392VCH6"/>
<feature type="non-terminal residue" evidence="1">
    <location>
        <position position="33"/>
    </location>
</feature>
<comment type="caution">
    <text evidence="1">The sequence shown here is derived from an EMBL/GenBank/DDBJ whole genome shotgun (WGS) entry which is preliminary data.</text>
</comment>
<reference evidence="1 2" key="1">
    <citation type="journal article" date="2018" name="Front. Plant Sci.">
        <title>Red Clover (Trifolium pratense) and Zigzag Clover (T. medium) - A Picture of Genomic Similarities and Differences.</title>
        <authorList>
            <person name="Dluhosova J."/>
            <person name="Istvanek J."/>
            <person name="Nedelnik J."/>
            <person name="Repkova J."/>
        </authorList>
    </citation>
    <scope>NUCLEOTIDE SEQUENCE [LARGE SCALE GENOMIC DNA]</scope>
    <source>
        <strain evidence="2">cv. 10/8</strain>
        <tissue evidence="1">Leaf</tissue>
    </source>
</reference>
<accession>A0A392VCH6</accession>
<keyword evidence="2" id="KW-1185">Reference proteome</keyword>
<proteinExistence type="predicted"/>
<organism evidence="1 2">
    <name type="scientific">Trifolium medium</name>
    <dbReference type="NCBI Taxonomy" id="97028"/>
    <lineage>
        <taxon>Eukaryota</taxon>
        <taxon>Viridiplantae</taxon>
        <taxon>Streptophyta</taxon>
        <taxon>Embryophyta</taxon>
        <taxon>Tracheophyta</taxon>
        <taxon>Spermatophyta</taxon>
        <taxon>Magnoliopsida</taxon>
        <taxon>eudicotyledons</taxon>
        <taxon>Gunneridae</taxon>
        <taxon>Pentapetalae</taxon>
        <taxon>rosids</taxon>
        <taxon>fabids</taxon>
        <taxon>Fabales</taxon>
        <taxon>Fabaceae</taxon>
        <taxon>Papilionoideae</taxon>
        <taxon>50 kb inversion clade</taxon>
        <taxon>NPAAA clade</taxon>
        <taxon>Hologalegina</taxon>
        <taxon>IRL clade</taxon>
        <taxon>Trifolieae</taxon>
        <taxon>Trifolium</taxon>
    </lineage>
</organism>
<evidence type="ECO:0000313" key="1">
    <source>
        <dbReference type="EMBL" id="MCI86044.1"/>
    </source>
</evidence>
<name>A0A392VCH6_9FABA</name>
<protein>
    <submittedName>
        <fullName evidence="1">Uncharacterized protein</fullName>
    </submittedName>
</protein>
<sequence>MGQIPCSGLTRGEEGVLCVCGLGVYLTWRRTNQ</sequence>